<organism evidence="5 6">
    <name type="scientific">Metallosphaera hakonensis JCM 8857 = DSM 7519</name>
    <dbReference type="NCBI Taxonomy" id="1293036"/>
    <lineage>
        <taxon>Archaea</taxon>
        <taxon>Thermoproteota</taxon>
        <taxon>Thermoprotei</taxon>
        <taxon>Sulfolobales</taxon>
        <taxon>Sulfolobaceae</taxon>
        <taxon>Metallosphaera</taxon>
    </lineage>
</organism>
<dbReference type="KEGG" id="mhk:DFR87_11860"/>
<evidence type="ECO:0000313" key="5">
    <source>
        <dbReference type="EMBL" id="AWS00730.1"/>
    </source>
</evidence>
<dbReference type="PANTHER" id="PTHR35005">
    <property type="entry name" value="3-DEHYDRO-SCYLLO-INOSOSE HYDROLASE"/>
    <property type="match status" value="1"/>
</dbReference>
<protein>
    <submittedName>
        <fullName evidence="5">Creatininase</fullName>
    </submittedName>
</protein>
<dbReference type="GO" id="GO:0009231">
    <property type="term" value="P:riboflavin biosynthetic process"/>
    <property type="evidence" value="ECO:0007669"/>
    <property type="project" value="TreeGrafter"/>
</dbReference>
<evidence type="ECO:0000313" key="6">
    <source>
        <dbReference type="Proteomes" id="UP000247586"/>
    </source>
</evidence>
<keyword evidence="2" id="KW-0479">Metal-binding</keyword>
<evidence type="ECO:0000256" key="1">
    <source>
        <dbReference type="ARBA" id="ARBA00001947"/>
    </source>
</evidence>
<comment type="cofactor">
    <cofactor evidence="1">
        <name>Zn(2+)</name>
        <dbReference type="ChEBI" id="CHEBI:29105"/>
    </cofactor>
</comment>
<dbReference type="EMBL" id="CP029287">
    <property type="protein sequence ID" value="AWS00730.1"/>
    <property type="molecule type" value="Genomic_DNA"/>
</dbReference>
<evidence type="ECO:0000256" key="3">
    <source>
        <dbReference type="ARBA" id="ARBA00022801"/>
    </source>
</evidence>
<keyword evidence="6" id="KW-1185">Reference proteome</keyword>
<dbReference type="InterPro" id="IPR003785">
    <property type="entry name" value="Creatininase/forma_Hydrolase"/>
</dbReference>
<reference evidence="6" key="3">
    <citation type="submission" date="2020-03" db="EMBL/GenBank/DDBJ databases">
        <title>Sequencing and Assembly of Multiple Reported Metal-Biooxidizing Members of the Extremely Thermoacidophilic Archaeal Family Sulfolobaceae.</title>
        <authorList>
            <person name="Counts J.A."/>
            <person name="Kelly R.M."/>
        </authorList>
    </citation>
    <scope>NUCLEOTIDE SEQUENCE [LARGE SCALE GENOMIC DNA]</scope>
    <source>
        <strain evidence="6">HO1-1</strain>
    </source>
</reference>
<name>A0A2U9IXH3_9CREN</name>
<sequence length="229" mass="24967">MHLQGFTKDDPINPVGALPVGSLEQHGPHLPLGTDSIIAEEIAREVSRIEGLTLLPTVHYGCSFEHGSLPHISVKDTHFMDFIEDIISSTPRIGMKGVVIINGHGGNSHLLTAVARRVNFTVGRPRVIVVNLPSAPIFKEYGDLHAGNVETSIMMYLRPDLIRLDKIPKVTKFSSFTFNILTSEMGGDDGVVSSCEMKPDTNLGKRAFQEMVELALGAVRDLKTIINSS</sequence>
<dbReference type="Gene3D" id="3.40.50.10310">
    <property type="entry name" value="Creatininase"/>
    <property type="match status" value="1"/>
</dbReference>
<dbReference type="InterPro" id="IPR024087">
    <property type="entry name" value="Creatininase-like_sf"/>
</dbReference>
<keyword evidence="3" id="KW-0378">Hydrolase</keyword>
<accession>A0A2U9IXH3</accession>
<dbReference type="SUPFAM" id="SSF102215">
    <property type="entry name" value="Creatininase"/>
    <property type="match status" value="1"/>
</dbReference>
<dbReference type="Proteomes" id="UP000247586">
    <property type="component" value="Chromosome"/>
</dbReference>
<evidence type="ECO:0000256" key="2">
    <source>
        <dbReference type="ARBA" id="ARBA00022723"/>
    </source>
</evidence>
<dbReference type="STRING" id="1293036.GCA_001315825_03224"/>
<reference evidence="6" key="2">
    <citation type="submission" date="2020-03" db="EMBL/GenBank/DDBJ databases">
        <title>Complete Genome Sequences of Extremely Thermoacidophilic, Metal-Mobilizing Type-Strain Members of the Archaeal Family Sulfolobaceae: Acidianus brierleyi DSM-1651T, Acidianus sulfidivorans DSM-18786T, Metallosphaera hakonensis DSM-7519T, and Metallosphaera prunae DSM-10039T.</title>
        <authorList>
            <person name="Counts J.A."/>
            <person name="Kelly R.M."/>
        </authorList>
    </citation>
    <scope>NUCLEOTIDE SEQUENCE [LARGE SCALE GENOMIC DNA]</scope>
    <source>
        <strain evidence="6">HO1-1</strain>
    </source>
</reference>
<dbReference type="PANTHER" id="PTHR35005:SF1">
    <property type="entry name" value="2-AMINO-5-FORMYLAMINO-6-RIBOSYLAMINOPYRIMIDIN-4(3H)-ONE 5'-MONOPHOSPHATE DEFORMYLASE"/>
    <property type="match status" value="1"/>
</dbReference>
<reference evidence="5 6" key="1">
    <citation type="submission" date="2018-05" db="EMBL/GenBank/DDBJ databases">
        <title>Complete Genome Sequences of Extremely Thermoacidophilic, Metal-Mobilizing Type-Strain Members of the Archaeal Family Sulfolobaceae: Acidianus brierleyi DSM-1651T, Acidianus sulfidivorans DSM-18786T, Metallosphaera hakonensis DSM-7519T, and Metallosphaera prunae DSM-10039T.</title>
        <authorList>
            <person name="Counts J.A."/>
            <person name="Kelly R.M."/>
        </authorList>
    </citation>
    <scope>NUCLEOTIDE SEQUENCE [LARGE SCALE GENOMIC DNA]</scope>
    <source>
        <strain evidence="5 6">HO1-1</strain>
    </source>
</reference>
<dbReference type="OrthoDB" id="46121at2157"/>
<dbReference type="GO" id="GO:0016811">
    <property type="term" value="F:hydrolase activity, acting on carbon-nitrogen (but not peptide) bonds, in linear amides"/>
    <property type="evidence" value="ECO:0007669"/>
    <property type="project" value="TreeGrafter"/>
</dbReference>
<keyword evidence="4" id="KW-0862">Zinc</keyword>
<evidence type="ECO:0000256" key="4">
    <source>
        <dbReference type="ARBA" id="ARBA00022833"/>
    </source>
</evidence>
<proteinExistence type="predicted"/>
<dbReference type="GO" id="GO:0046872">
    <property type="term" value="F:metal ion binding"/>
    <property type="evidence" value="ECO:0007669"/>
    <property type="project" value="UniProtKB-KW"/>
</dbReference>
<gene>
    <name evidence="5" type="ORF">DFR87_11860</name>
</gene>
<dbReference type="Pfam" id="PF02633">
    <property type="entry name" value="Creatininase"/>
    <property type="match status" value="1"/>
</dbReference>
<dbReference type="AlphaFoldDB" id="A0A2U9IXH3"/>